<proteinExistence type="predicted"/>
<evidence type="ECO:0000256" key="1">
    <source>
        <dbReference type="SAM" id="Phobius"/>
    </source>
</evidence>
<feature type="transmembrane region" description="Helical" evidence="1">
    <location>
        <begin position="6"/>
        <end position="22"/>
    </location>
</feature>
<comment type="caution">
    <text evidence="2">The sequence shown here is derived from an EMBL/GenBank/DDBJ whole genome shotgun (WGS) entry which is preliminary data.</text>
</comment>
<keyword evidence="3" id="KW-1185">Reference proteome</keyword>
<feature type="transmembrane region" description="Helical" evidence="1">
    <location>
        <begin position="43"/>
        <end position="65"/>
    </location>
</feature>
<reference evidence="2 3" key="1">
    <citation type="journal article" date="2024" name="ISME J.">
        <title>Tailless and filamentous prophages are predominant in marine Vibrio.</title>
        <authorList>
            <person name="Steensen K."/>
            <person name="Seneca J."/>
            <person name="Bartlau N."/>
            <person name="Yu X.A."/>
            <person name="Hussain F.A."/>
            <person name="Polz M.F."/>
        </authorList>
    </citation>
    <scope>NUCLEOTIDE SEQUENCE [LARGE SCALE GENOMIC DNA]</scope>
    <source>
        <strain evidence="2 3">10N.239.312.F12</strain>
    </source>
</reference>
<sequence length="104" mass="11380">MQVAPYIITYIISHMLICKILRKLTGVNNRYVTGLKLTVAFEMASTGLSVSLMSLITFISCLVINSDFPSVLVIVAPYFFTIGVLGTFLLRYLAPQKTVGGDDA</sequence>
<keyword evidence="1" id="KW-0812">Transmembrane</keyword>
<organism evidence="2 3">
    <name type="scientific">Vibrio pomeroyi</name>
    <dbReference type="NCBI Taxonomy" id="198832"/>
    <lineage>
        <taxon>Bacteria</taxon>
        <taxon>Pseudomonadati</taxon>
        <taxon>Pseudomonadota</taxon>
        <taxon>Gammaproteobacteria</taxon>
        <taxon>Vibrionales</taxon>
        <taxon>Vibrionaceae</taxon>
        <taxon>Vibrio</taxon>
    </lineage>
</organism>
<dbReference type="Proteomes" id="UP001570071">
    <property type="component" value="Unassembled WGS sequence"/>
</dbReference>
<evidence type="ECO:0000313" key="2">
    <source>
        <dbReference type="EMBL" id="MEZ8719444.1"/>
    </source>
</evidence>
<gene>
    <name evidence="2" type="ORF">AB6D66_00100</name>
</gene>
<evidence type="ECO:0000313" key="3">
    <source>
        <dbReference type="Proteomes" id="UP001570071"/>
    </source>
</evidence>
<name>A0ABV4MQN5_9VIBR</name>
<dbReference type="EMBL" id="JBFSSG010000001">
    <property type="protein sequence ID" value="MEZ8719444.1"/>
    <property type="molecule type" value="Genomic_DNA"/>
</dbReference>
<keyword evidence="1" id="KW-0472">Membrane</keyword>
<dbReference type="RefSeq" id="WP_269337517.1">
    <property type="nucleotide sequence ID" value="NZ_JBFSSG010000001.1"/>
</dbReference>
<accession>A0ABV4MQN5</accession>
<protein>
    <submittedName>
        <fullName evidence="2">Uncharacterized protein</fullName>
    </submittedName>
</protein>
<keyword evidence="1" id="KW-1133">Transmembrane helix</keyword>
<feature type="transmembrane region" description="Helical" evidence="1">
    <location>
        <begin position="71"/>
        <end position="90"/>
    </location>
</feature>